<dbReference type="Proteomes" id="UP001055115">
    <property type="component" value="Unassembled WGS sequence"/>
</dbReference>
<feature type="compositionally biased region" description="Polar residues" evidence="1">
    <location>
        <begin position="109"/>
        <end position="118"/>
    </location>
</feature>
<sequence>MNVAKPDANTTRSARKVPRCNWALYMVPDSVITELSMLRCQDTKVKEATDDNGTISFLIYYLPRRVNVTAEPLASTKRAAWEANGIDYRRGQNLSKRCQNGRNPPFLSFATSPNRNPLSPSPYALRITRSQEYQ</sequence>
<protein>
    <submittedName>
        <fullName evidence="2">Uncharacterized protein</fullName>
    </submittedName>
</protein>
<dbReference type="RefSeq" id="XP_049131342.1">
    <property type="nucleotide sequence ID" value="XM_049275385.1"/>
</dbReference>
<evidence type="ECO:0000313" key="2">
    <source>
        <dbReference type="EMBL" id="GKT48992.1"/>
    </source>
</evidence>
<evidence type="ECO:0000256" key="1">
    <source>
        <dbReference type="SAM" id="MobiDB-lite"/>
    </source>
</evidence>
<dbReference type="GeneID" id="73329975"/>
<gene>
    <name evidence="2" type="ORF">ColSpa_09173</name>
</gene>
<reference evidence="2 3" key="1">
    <citation type="submission" date="2022-03" db="EMBL/GenBank/DDBJ databases">
        <title>Genome data of Colletotrichum spp.</title>
        <authorList>
            <person name="Utami Y.D."/>
            <person name="Hiruma K."/>
        </authorList>
    </citation>
    <scope>NUCLEOTIDE SEQUENCE [LARGE SCALE GENOMIC DNA]</scope>
    <source>
        <strain evidence="2 3">MAFF 239500</strain>
    </source>
</reference>
<keyword evidence="3" id="KW-1185">Reference proteome</keyword>
<accession>A0AA37UQL9</accession>
<organism evidence="2 3">
    <name type="scientific">Colletotrichum spaethianum</name>
    <dbReference type="NCBI Taxonomy" id="700344"/>
    <lineage>
        <taxon>Eukaryota</taxon>
        <taxon>Fungi</taxon>
        <taxon>Dikarya</taxon>
        <taxon>Ascomycota</taxon>
        <taxon>Pezizomycotina</taxon>
        <taxon>Sordariomycetes</taxon>
        <taxon>Hypocreomycetidae</taxon>
        <taxon>Glomerellales</taxon>
        <taxon>Glomerellaceae</taxon>
        <taxon>Colletotrichum</taxon>
        <taxon>Colletotrichum spaethianum species complex</taxon>
    </lineage>
</organism>
<proteinExistence type="predicted"/>
<dbReference type="AlphaFoldDB" id="A0AA37UQL9"/>
<comment type="caution">
    <text evidence="2">The sequence shown here is derived from an EMBL/GenBank/DDBJ whole genome shotgun (WGS) entry which is preliminary data.</text>
</comment>
<feature type="region of interest" description="Disordered" evidence="1">
    <location>
        <begin position="95"/>
        <end position="134"/>
    </location>
</feature>
<dbReference type="EMBL" id="BQXU01000027">
    <property type="protein sequence ID" value="GKT48992.1"/>
    <property type="molecule type" value="Genomic_DNA"/>
</dbReference>
<evidence type="ECO:0000313" key="3">
    <source>
        <dbReference type="Proteomes" id="UP001055115"/>
    </source>
</evidence>
<name>A0AA37UQL9_9PEZI</name>